<dbReference type="Pfam" id="PF00011">
    <property type="entry name" value="HSP20"/>
    <property type="match status" value="1"/>
</dbReference>
<dbReference type="PRINTS" id="PR00299">
    <property type="entry name" value="ACRYSTALLIN"/>
</dbReference>
<comment type="similarity">
    <text evidence="2 3">Belongs to the small heat shock protein (HSP20) family.</text>
</comment>
<dbReference type="CDD" id="cd06526">
    <property type="entry name" value="metazoan_ACD"/>
    <property type="match status" value="1"/>
</dbReference>
<dbReference type="InterPro" id="IPR002068">
    <property type="entry name" value="A-crystallin/Hsp20_dom"/>
</dbReference>
<dbReference type="Proteomes" id="UP000887569">
    <property type="component" value="Unplaced"/>
</dbReference>
<dbReference type="GO" id="GO:0051082">
    <property type="term" value="F:unfolded protein binding"/>
    <property type="evidence" value="ECO:0007669"/>
    <property type="project" value="TreeGrafter"/>
</dbReference>
<dbReference type="PANTHER" id="PTHR45640:SF13">
    <property type="entry name" value="HEAT SHOCK PROTEIN 22-RELATED"/>
    <property type="match status" value="1"/>
</dbReference>
<protein>
    <submittedName>
        <fullName evidence="7">SHSP domain-containing protein</fullName>
    </submittedName>
</protein>
<dbReference type="GO" id="GO:0005634">
    <property type="term" value="C:nucleus"/>
    <property type="evidence" value="ECO:0007669"/>
    <property type="project" value="TreeGrafter"/>
</dbReference>
<feature type="region of interest" description="Disordered" evidence="4">
    <location>
        <begin position="176"/>
        <end position="213"/>
    </location>
</feature>
<dbReference type="GO" id="GO:0009408">
    <property type="term" value="P:response to heat"/>
    <property type="evidence" value="ECO:0007669"/>
    <property type="project" value="TreeGrafter"/>
</dbReference>
<organism evidence="6 7">
    <name type="scientific">Parascaris univalens</name>
    <name type="common">Nematode worm</name>
    <dbReference type="NCBI Taxonomy" id="6257"/>
    <lineage>
        <taxon>Eukaryota</taxon>
        <taxon>Metazoa</taxon>
        <taxon>Ecdysozoa</taxon>
        <taxon>Nematoda</taxon>
        <taxon>Chromadorea</taxon>
        <taxon>Rhabditida</taxon>
        <taxon>Spirurina</taxon>
        <taxon>Ascaridomorpha</taxon>
        <taxon>Ascaridoidea</taxon>
        <taxon>Ascarididae</taxon>
        <taxon>Parascaris</taxon>
    </lineage>
</organism>
<reference evidence="7" key="1">
    <citation type="submission" date="2022-11" db="UniProtKB">
        <authorList>
            <consortium name="WormBaseParasite"/>
        </authorList>
    </citation>
    <scope>IDENTIFICATION</scope>
</reference>
<name>A0A915B258_PARUN</name>
<dbReference type="SUPFAM" id="SSF49764">
    <property type="entry name" value="HSP20-like chaperones"/>
    <property type="match status" value="1"/>
</dbReference>
<dbReference type="GO" id="GO:0005737">
    <property type="term" value="C:cytoplasm"/>
    <property type="evidence" value="ECO:0007669"/>
    <property type="project" value="TreeGrafter"/>
</dbReference>
<evidence type="ECO:0000313" key="6">
    <source>
        <dbReference type="Proteomes" id="UP000887569"/>
    </source>
</evidence>
<dbReference type="Gene3D" id="2.60.40.790">
    <property type="match status" value="1"/>
</dbReference>
<evidence type="ECO:0000256" key="4">
    <source>
        <dbReference type="SAM" id="MobiDB-lite"/>
    </source>
</evidence>
<keyword evidence="6" id="KW-1185">Reference proteome</keyword>
<evidence type="ECO:0000256" key="1">
    <source>
        <dbReference type="ARBA" id="ARBA00023016"/>
    </source>
</evidence>
<evidence type="ECO:0000256" key="2">
    <source>
        <dbReference type="PROSITE-ProRule" id="PRU00285"/>
    </source>
</evidence>
<dbReference type="GO" id="GO:0042026">
    <property type="term" value="P:protein refolding"/>
    <property type="evidence" value="ECO:0007669"/>
    <property type="project" value="TreeGrafter"/>
</dbReference>
<feature type="domain" description="SHSP" evidence="5">
    <location>
        <begin position="103"/>
        <end position="212"/>
    </location>
</feature>
<dbReference type="InterPro" id="IPR001436">
    <property type="entry name" value="Alpha-crystallin/sHSP_animal"/>
</dbReference>
<accession>A0A915B258</accession>
<dbReference type="InterPro" id="IPR008978">
    <property type="entry name" value="HSP20-like_chaperone"/>
</dbReference>
<dbReference type="WBParaSite" id="PgR024_g045_t03">
    <property type="protein sequence ID" value="PgR024_g045_t03"/>
    <property type="gene ID" value="PgR024_g045"/>
</dbReference>
<evidence type="ECO:0000313" key="7">
    <source>
        <dbReference type="WBParaSite" id="PgR024_g045_t03"/>
    </source>
</evidence>
<sequence length="213" mass="24933">MQRAKFMVKHSRKAIHSFCRGGNNDLNEICQFRLSLCIPWFYIHTIFVLSESVRWRASVDEAMARRFPPFSPIGLPSRFFDDFRDLDLDRHFMRPYWTEQTLQNSQKFGEGSGDIIDNDESFSVTIDVSHFAPDELKVNIDDGVLVIEGKHEIKNDRYGQIERRFVRRLQLPKNTKPETVTSELSKDGMLTVQTPKNVKEPPRSRNIPIFRKD</sequence>
<evidence type="ECO:0000256" key="3">
    <source>
        <dbReference type="RuleBase" id="RU003616"/>
    </source>
</evidence>
<dbReference type="AlphaFoldDB" id="A0A915B258"/>
<evidence type="ECO:0000259" key="5">
    <source>
        <dbReference type="PROSITE" id="PS01031"/>
    </source>
</evidence>
<proteinExistence type="inferred from homology"/>
<dbReference type="PANTHER" id="PTHR45640">
    <property type="entry name" value="HEAT SHOCK PROTEIN HSP-12.2-RELATED"/>
    <property type="match status" value="1"/>
</dbReference>
<dbReference type="PROSITE" id="PS01031">
    <property type="entry name" value="SHSP"/>
    <property type="match status" value="1"/>
</dbReference>
<keyword evidence="1" id="KW-0346">Stress response</keyword>